<dbReference type="Gene3D" id="1.10.510.10">
    <property type="entry name" value="Transferase(Phosphotransferase) domain 1"/>
    <property type="match status" value="1"/>
</dbReference>
<evidence type="ECO:0008006" key="4">
    <source>
        <dbReference type="Google" id="ProtNLM"/>
    </source>
</evidence>
<comment type="caution">
    <text evidence="2">The sequence shown here is derived from an EMBL/GenBank/DDBJ whole genome shotgun (WGS) entry which is preliminary data.</text>
</comment>
<evidence type="ECO:0000256" key="1">
    <source>
        <dbReference type="SAM" id="Phobius"/>
    </source>
</evidence>
<organism evidence="2 3">
    <name type="scientific">Lasiosphaeria ovina</name>
    <dbReference type="NCBI Taxonomy" id="92902"/>
    <lineage>
        <taxon>Eukaryota</taxon>
        <taxon>Fungi</taxon>
        <taxon>Dikarya</taxon>
        <taxon>Ascomycota</taxon>
        <taxon>Pezizomycotina</taxon>
        <taxon>Sordariomycetes</taxon>
        <taxon>Sordariomycetidae</taxon>
        <taxon>Sordariales</taxon>
        <taxon>Lasiosphaeriaceae</taxon>
        <taxon>Lasiosphaeria</taxon>
    </lineage>
</organism>
<proteinExistence type="predicted"/>
<accession>A0AAE0K529</accession>
<keyword evidence="1" id="KW-0812">Transmembrane</keyword>
<dbReference type="SUPFAM" id="SSF56112">
    <property type="entry name" value="Protein kinase-like (PK-like)"/>
    <property type="match status" value="1"/>
</dbReference>
<dbReference type="InterPro" id="IPR011009">
    <property type="entry name" value="Kinase-like_dom_sf"/>
</dbReference>
<dbReference type="AlphaFoldDB" id="A0AAE0K529"/>
<dbReference type="Proteomes" id="UP001287356">
    <property type="component" value="Unassembled WGS sequence"/>
</dbReference>
<reference evidence="2" key="2">
    <citation type="submission" date="2023-06" db="EMBL/GenBank/DDBJ databases">
        <authorList>
            <consortium name="Lawrence Berkeley National Laboratory"/>
            <person name="Haridas S."/>
            <person name="Hensen N."/>
            <person name="Bonometti L."/>
            <person name="Westerberg I."/>
            <person name="Brannstrom I.O."/>
            <person name="Guillou S."/>
            <person name="Cros-Aarteil S."/>
            <person name="Calhoun S."/>
            <person name="Kuo A."/>
            <person name="Mondo S."/>
            <person name="Pangilinan J."/>
            <person name="Riley R."/>
            <person name="Labutti K."/>
            <person name="Andreopoulos B."/>
            <person name="Lipzen A."/>
            <person name="Chen C."/>
            <person name="Yanf M."/>
            <person name="Daum C."/>
            <person name="Ng V."/>
            <person name="Clum A."/>
            <person name="Steindorff A."/>
            <person name="Ohm R."/>
            <person name="Martin F."/>
            <person name="Silar P."/>
            <person name="Natvig D."/>
            <person name="Lalanne C."/>
            <person name="Gautier V."/>
            <person name="Ament-Velasquez S.L."/>
            <person name="Kruys A."/>
            <person name="Hutchinson M.I."/>
            <person name="Powell A.J."/>
            <person name="Barry K."/>
            <person name="Miller A.N."/>
            <person name="Grigoriev I.V."/>
            <person name="Debuchy R."/>
            <person name="Gladieux P."/>
            <person name="Thoren M.H."/>
            <person name="Johannesson H."/>
        </authorList>
    </citation>
    <scope>NUCLEOTIDE SEQUENCE</scope>
    <source>
        <strain evidence="2">CBS 958.72</strain>
    </source>
</reference>
<feature type="transmembrane region" description="Helical" evidence="1">
    <location>
        <begin position="6"/>
        <end position="24"/>
    </location>
</feature>
<sequence length="90" mass="10427">EVFYIGNVFSAVFIFIPLSLFDIAGNPLINEIRLVSILGQILDGLSYLERKGLKHGQLTYLHVLIDYEGRVKIYKLIYPFYIYLLNYVPV</sequence>
<feature type="non-terminal residue" evidence="2">
    <location>
        <position position="90"/>
    </location>
</feature>
<gene>
    <name evidence="2" type="ORF">B0T24DRAFT_532759</name>
</gene>
<protein>
    <recommendedName>
        <fullName evidence="4">Protein kinase domain-containing protein</fullName>
    </recommendedName>
</protein>
<keyword evidence="1" id="KW-0472">Membrane</keyword>
<reference evidence="2" key="1">
    <citation type="journal article" date="2023" name="Mol. Phylogenet. Evol.">
        <title>Genome-scale phylogeny and comparative genomics of the fungal order Sordariales.</title>
        <authorList>
            <person name="Hensen N."/>
            <person name="Bonometti L."/>
            <person name="Westerberg I."/>
            <person name="Brannstrom I.O."/>
            <person name="Guillou S."/>
            <person name="Cros-Aarteil S."/>
            <person name="Calhoun S."/>
            <person name="Haridas S."/>
            <person name="Kuo A."/>
            <person name="Mondo S."/>
            <person name="Pangilinan J."/>
            <person name="Riley R."/>
            <person name="LaButti K."/>
            <person name="Andreopoulos B."/>
            <person name="Lipzen A."/>
            <person name="Chen C."/>
            <person name="Yan M."/>
            <person name="Daum C."/>
            <person name="Ng V."/>
            <person name="Clum A."/>
            <person name="Steindorff A."/>
            <person name="Ohm R.A."/>
            <person name="Martin F."/>
            <person name="Silar P."/>
            <person name="Natvig D.O."/>
            <person name="Lalanne C."/>
            <person name="Gautier V."/>
            <person name="Ament-Velasquez S.L."/>
            <person name="Kruys A."/>
            <person name="Hutchinson M.I."/>
            <person name="Powell A.J."/>
            <person name="Barry K."/>
            <person name="Miller A.N."/>
            <person name="Grigoriev I.V."/>
            <person name="Debuchy R."/>
            <person name="Gladieux P."/>
            <person name="Hiltunen Thoren M."/>
            <person name="Johannesson H."/>
        </authorList>
    </citation>
    <scope>NUCLEOTIDE SEQUENCE</scope>
    <source>
        <strain evidence="2">CBS 958.72</strain>
    </source>
</reference>
<dbReference type="EMBL" id="JAULSN010000006">
    <property type="protein sequence ID" value="KAK3369556.1"/>
    <property type="molecule type" value="Genomic_DNA"/>
</dbReference>
<name>A0AAE0K529_9PEZI</name>
<keyword evidence="3" id="KW-1185">Reference proteome</keyword>
<evidence type="ECO:0000313" key="2">
    <source>
        <dbReference type="EMBL" id="KAK3369556.1"/>
    </source>
</evidence>
<evidence type="ECO:0000313" key="3">
    <source>
        <dbReference type="Proteomes" id="UP001287356"/>
    </source>
</evidence>
<keyword evidence="1" id="KW-1133">Transmembrane helix</keyword>